<evidence type="ECO:0000256" key="7">
    <source>
        <dbReference type="ARBA" id="ARBA00023015"/>
    </source>
</evidence>
<evidence type="ECO:0000256" key="12">
    <source>
        <dbReference type="ARBA" id="ARBA00032593"/>
    </source>
</evidence>
<reference evidence="14 15" key="1">
    <citation type="submission" date="2020-09" db="EMBL/GenBank/DDBJ databases">
        <title>Investigation of environmental microbes.</title>
        <authorList>
            <person name="Ou Y."/>
            <person name="Kang Q."/>
        </authorList>
    </citation>
    <scope>NUCLEOTIDE SEQUENCE [LARGE SCALE GENOMIC DNA]</scope>
    <source>
        <strain evidence="14 15">KJZ-14</strain>
    </source>
</reference>
<evidence type="ECO:0000256" key="11">
    <source>
        <dbReference type="ARBA" id="ARBA00023211"/>
    </source>
</evidence>
<dbReference type="InterPro" id="IPR036390">
    <property type="entry name" value="WH_DNA-bd_sf"/>
</dbReference>
<dbReference type="InterPro" id="IPR036421">
    <property type="entry name" value="Fe_dep_repressor_sf"/>
</dbReference>
<keyword evidence="4" id="KW-0963">Cytoplasm</keyword>
<dbReference type="Pfam" id="PF01325">
    <property type="entry name" value="Fe_dep_repress"/>
    <property type="match status" value="1"/>
</dbReference>
<dbReference type="SUPFAM" id="SSF47979">
    <property type="entry name" value="Iron-dependent repressor protein, dimerization domain"/>
    <property type="match status" value="1"/>
</dbReference>
<dbReference type="SMART" id="SM00529">
    <property type="entry name" value="HTH_DTXR"/>
    <property type="match status" value="1"/>
</dbReference>
<dbReference type="AlphaFoldDB" id="A0A7H2BE92"/>
<evidence type="ECO:0000256" key="1">
    <source>
        <dbReference type="ARBA" id="ARBA00004496"/>
    </source>
</evidence>
<accession>A0A7H2BE92</accession>
<dbReference type="SUPFAM" id="SSF46785">
    <property type="entry name" value="Winged helix' DNA-binding domain"/>
    <property type="match status" value="1"/>
</dbReference>
<dbReference type="GO" id="GO:0003700">
    <property type="term" value="F:DNA-binding transcription factor activity"/>
    <property type="evidence" value="ECO:0007669"/>
    <property type="project" value="InterPro"/>
</dbReference>
<dbReference type="EMBL" id="CP061539">
    <property type="protein sequence ID" value="QNV37988.1"/>
    <property type="molecule type" value="Genomic_DNA"/>
</dbReference>
<dbReference type="RefSeq" id="WP_190724773.1">
    <property type="nucleotide sequence ID" value="NZ_CP061539.1"/>
</dbReference>
<dbReference type="Proteomes" id="UP000516404">
    <property type="component" value="Chromosome"/>
</dbReference>
<dbReference type="GO" id="GO:0005737">
    <property type="term" value="C:cytoplasm"/>
    <property type="evidence" value="ECO:0007669"/>
    <property type="project" value="UniProtKB-SubCell"/>
</dbReference>
<dbReference type="PANTHER" id="PTHR33238">
    <property type="entry name" value="IRON (METAL) DEPENDENT REPRESSOR, DTXR FAMILY"/>
    <property type="match status" value="1"/>
</dbReference>
<name>A0A7H2BE92_9MICC</name>
<dbReference type="Pfam" id="PF02742">
    <property type="entry name" value="Fe_dep_repr_C"/>
    <property type="match status" value="1"/>
</dbReference>
<keyword evidence="11" id="KW-0464">Manganese</keyword>
<keyword evidence="8" id="KW-0238">DNA-binding</keyword>
<dbReference type="SMART" id="SM00899">
    <property type="entry name" value="FeoA"/>
    <property type="match status" value="1"/>
</dbReference>
<dbReference type="InterPro" id="IPR007167">
    <property type="entry name" value="Fe-transptr_FeoA-like"/>
</dbReference>
<dbReference type="Gene3D" id="1.10.10.10">
    <property type="entry name" value="Winged helix-like DNA-binding domain superfamily/Winged helix DNA-binding domain"/>
    <property type="match status" value="1"/>
</dbReference>
<evidence type="ECO:0000256" key="6">
    <source>
        <dbReference type="ARBA" id="ARBA00023004"/>
    </source>
</evidence>
<sequence length="224" mass="24684">MPLSDLSESTQNYLKTIWGLTEWSDESVTTSRIAEKTGLRLSSVSDALKRLSKAGLVIHQPYSAIELTAEGRTYAVEMVRRHRLIETFLVETLGYGWDQVHDEAEVLEHSVSDKFIAHIDELLDNPTKDPHGDPIPTASGVFSDTDAHTLLHCPVGSKVKVERIDDDDADLLRFFADRKVAPGAVLTVKEPEPFSDSLSIEADGQLMTLGRYAAAALFVSGCEE</sequence>
<dbReference type="FunFam" id="1.10.60.10:FF:000004">
    <property type="entry name" value="DtxR family transcriptional regulator"/>
    <property type="match status" value="1"/>
</dbReference>
<dbReference type="InterPro" id="IPR001367">
    <property type="entry name" value="Fe_dep_repressor"/>
</dbReference>
<dbReference type="PANTHER" id="PTHR33238:SF11">
    <property type="entry name" value="TRANSCRIPTIONAL REGULATOR MNTR"/>
    <property type="match status" value="1"/>
</dbReference>
<feature type="domain" description="HTH dtxR-type" evidence="13">
    <location>
        <begin position="6"/>
        <end position="68"/>
    </location>
</feature>
<keyword evidence="10" id="KW-0804">Transcription</keyword>
<dbReference type="InterPro" id="IPR036388">
    <property type="entry name" value="WH-like_DNA-bd_sf"/>
</dbReference>
<keyword evidence="5" id="KW-0678">Repressor</keyword>
<dbReference type="GO" id="GO:0003677">
    <property type="term" value="F:DNA binding"/>
    <property type="evidence" value="ECO:0007669"/>
    <property type="project" value="UniProtKB-KW"/>
</dbReference>
<keyword evidence="7" id="KW-0805">Transcription regulation</keyword>
<evidence type="ECO:0000256" key="2">
    <source>
        <dbReference type="ARBA" id="ARBA00007871"/>
    </source>
</evidence>
<dbReference type="GeneID" id="96622882"/>
<dbReference type="InterPro" id="IPR022687">
    <property type="entry name" value="HTH_DTXR"/>
</dbReference>
<dbReference type="Pfam" id="PF04023">
    <property type="entry name" value="FeoA"/>
    <property type="match status" value="1"/>
</dbReference>
<dbReference type="InterPro" id="IPR038157">
    <property type="entry name" value="FeoA_core_dom"/>
</dbReference>
<dbReference type="InterPro" id="IPR008988">
    <property type="entry name" value="Transcriptional_repressor_C"/>
</dbReference>
<comment type="similarity">
    <text evidence="2">Belongs to the DtxR/MntR family.</text>
</comment>
<keyword evidence="6" id="KW-0408">Iron</keyword>
<dbReference type="InterPro" id="IPR022689">
    <property type="entry name" value="Iron_dep_repressor"/>
</dbReference>
<gene>
    <name evidence="14" type="ORF">IDM49_01425</name>
</gene>
<dbReference type="GO" id="GO:0045892">
    <property type="term" value="P:negative regulation of DNA-templated transcription"/>
    <property type="evidence" value="ECO:0007669"/>
    <property type="project" value="TreeGrafter"/>
</dbReference>
<evidence type="ECO:0000256" key="9">
    <source>
        <dbReference type="ARBA" id="ARBA00023159"/>
    </source>
</evidence>
<evidence type="ECO:0000256" key="8">
    <source>
        <dbReference type="ARBA" id="ARBA00023125"/>
    </source>
</evidence>
<proteinExistence type="inferred from homology"/>
<dbReference type="InterPro" id="IPR050536">
    <property type="entry name" value="DtxR_MntR_Metal-Reg"/>
</dbReference>
<evidence type="ECO:0000256" key="10">
    <source>
        <dbReference type="ARBA" id="ARBA00023163"/>
    </source>
</evidence>
<evidence type="ECO:0000256" key="5">
    <source>
        <dbReference type="ARBA" id="ARBA00022491"/>
    </source>
</evidence>
<comment type="subunit">
    <text evidence="3">Homodimer.</text>
</comment>
<keyword evidence="15" id="KW-1185">Reference proteome</keyword>
<evidence type="ECO:0000256" key="3">
    <source>
        <dbReference type="ARBA" id="ARBA00011738"/>
    </source>
</evidence>
<dbReference type="PROSITE" id="PS50944">
    <property type="entry name" value="HTH_DTXR"/>
    <property type="match status" value="1"/>
</dbReference>
<keyword evidence="9" id="KW-0010">Activator</keyword>
<evidence type="ECO:0000313" key="14">
    <source>
        <dbReference type="EMBL" id="QNV37988.1"/>
    </source>
</evidence>
<evidence type="ECO:0000259" key="13">
    <source>
        <dbReference type="PROSITE" id="PS50944"/>
    </source>
</evidence>
<comment type="subcellular location">
    <subcellularLocation>
        <location evidence="1">Cytoplasm</location>
    </subcellularLocation>
</comment>
<protein>
    <recommendedName>
        <fullName evidence="12">Manganese transport regulator</fullName>
    </recommendedName>
</protein>
<dbReference type="GO" id="GO:0046983">
    <property type="term" value="F:protein dimerization activity"/>
    <property type="evidence" value="ECO:0007669"/>
    <property type="project" value="InterPro"/>
</dbReference>
<dbReference type="Gene3D" id="2.30.30.90">
    <property type="match status" value="1"/>
</dbReference>
<evidence type="ECO:0000256" key="4">
    <source>
        <dbReference type="ARBA" id="ARBA00022490"/>
    </source>
</evidence>
<evidence type="ECO:0000313" key="15">
    <source>
        <dbReference type="Proteomes" id="UP000516404"/>
    </source>
</evidence>
<dbReference type="KEGG" id="rter:IDM49_01425"/>
<dbReference type="GO" id="GO:0046914">
    <property type="term" value="F:transition metal ion binding"/>
    <property type="evidence" value="ECO:0007669"/>
    <property type="project" value="InterPro"/>
</dbReference>
<organism evidence="14 15">
    <name type="scientific">Rothia terrae</name>
    <dbReference type="NCBI Taxonomy" id="396015"/>
    <lineage>
        <taxon>Bacteria</taxon>
        <taxon>Bacillati</taxon>
        <taxon>Actinomycetota</taxon>
        <taxon>Actinomycetes</taxon>
        <taxon>Micrococcales</taxon>
        <taxon>Micrococcaceae</taxon>
        <taxon>Rothia</taxon>
    </lineage>
</organism>
<dbReference type="SUPFAM" id="SSF50037">
    <property type="entry name" value="C-terminal domain of transcriptional repressors"/>
    <property type="match status" value="1"/>
</dbReference>
<dbReference type="Gene3D" id="1.10.60.10">
    <property type="entry name" value="Iron dependent repressor, metal binding and dimerisation domain"/>
    <property type="match status" value="1"/>
</dbReference>